<keyword evidence="2" id="KW-1133">Transmembrane helix</keyword>
<keyword evidence="2" id="KW-0812">Transmembrane</keyword>
<evidence type="ECO:0000313" key="4">
    <source>
        <dbReference type="Proteomes" id="UP000324065"/>
    </source>
</evidence>
<evidence type="ECO:0000313" key="3">
    <source>
        <dbReference type="EMBL" id="KAA5605417.1"/>
    </source>
</evidence>
<keyword evidence="4" id="KW-1185">Reference proteome</keyword>
<protein>
    <submittedName>
        <fullName evidence="3">Uncharacterized protein</fullName>
    </submittedName>
</protein>
<dbReference type="RefSeq" id="WP_150062467.1">
    <property type="nucleotide sequence ID" value="NZ_JACHII010000021.1"/>
</dbReference>
<feature type="transmembrane region" description="Helical" evidence="2">
    <location>
        <begin position="7"/>
        <end position="31"/>
    </location>
</feature>
<dbReference type="EMBL" id="VWPJ01000009">
    <property type="protein sequence ID" value="KAA5605417.1"/>
    <property type="molecule type" value="Genomic_DNA"/>
</dbReference>
<organism evidence="3 4">
    <name type="scientific">Roseospira marina</name>
    <dbReference type="NCBI Taxonomy" id="140057"/>
    <lineage>
        <taxon>Bacteria</taxon>
        <taxon>Pseudomonadati</taxon>
        <taxon>Pseudomonadota</taxon>
        <taxon>Alphaproteobacteria</taxon>
        <taxon>Rhodospirillales</taxon>
        <taxon>Rhodospirillaceae</taxon>
        <taxon>Roseospira</taxon>
    </lineage>
</organism>
<accession>A0A5M6IBT8</accession>
<comment type="caution">
    <text evidence="3">The sequence shown here is derived from an EMBL/GenBank/DDBJ whole genome shotgun (WGS) entry which is preliminary data.</text>
</comment>
<gene>
    <name evidence="3" type="ORF">F1188_10970</name>
</gene>
<proteinExistence type="predicted"/>
<keyword evidence="2" id="KW-0472">Membrane</keyword>
<feature type="coiled-coil region" evidence="1">
    <location>
        <begin position="52"/>
        <end position="79"/>
    </location>
</feature>
<evidence type="ECO:0000256" key="1">
    <source>
        <dbReference type="SAM" id="Coils"/>
    </source>
</evidence>
<name>A0A5M6IBT8_9PROT</name>
<sequence length="133" mass="13887">MIGAIGLVARFGPAFAVVGVLLAAAAGGSWITSTVDERDQLELETAEQRETIAAYDAALKKAEADRRAVEAALGRAAEQTARLVSDRATILEDLSHATAPDCPVPDAVRRAVDRLYSGEGSGWAADRGPQADP</sequence>
<dbReference type="Proteomes" id="UP000324065">
    <property type="component" value="Unassembled WGS sequence"/>
</dbReference>
<keyword evidence="1" id="KW-0175">Coiled coil</keyword>
<evidence type="ECO:0000256" key="2">
    <source>
        <dbReference type="SAM" id="Phobius"/>
    </source>
</evidence>
<reference evidence="3 4" key="1">
    <citation type="submission" date="2019-09" db="EMBL/GenBank/DDBJ databases">
        <title>Genome sequence of Roseospira marina, one of the more divergent members of the non-sulfur purple photosynthetic bacterial family, the Rhodospirillaceae.</title>
        <authorList>
            <person name="Meyer T."/>
            <person name="Kyndt J."/>
        </authorList>
    </citation>
    <scope>NUCLEOTIDE SEQUENCE [LARGE SCALE GENOMIC DNA]</scope>
    <source>
        <strain evidence="3 4">DSM 15113</strain>
    </source>
</reference>
<dbReference type="AlphaFoldDB" id="A0A5M6IBT8"/>